<dbReference type="WBParaSite" id="PSU_v2.g9559.t1">
    <property type="protein sequence ID" value="PSU_v2.g9559.t1"/>
    <property type="gene ID" value="PSU_v2.g9559"/>
</dbReference>
<sequence length="67" mass="7538">MFCTEAGPPTLFNFVATVLLPKAKTRKSKADITANEDLINLLAPRRRQVSRLPFRFGCNAKILTLFD</sequence>
<evidence type="ECO:0000313" key="2">
    <source>
        <dbReference type="WBParaSite" id="PSU_v2.g9559.t1"/>
    </source>
</evidence>
<dbReference type="Proteomes" id="UP000887577">
    <property type="component" value="Unplaced"/>
</dbReference>
<evidence type="ECO:0000313" key="1">
    <source>
        <dbReference type="Proteomes" id="UP000887577"/>
    </source>
</evidence>
<proteinExistence type="predicted"/>
<keyword evidence="1" id="KW-1185">Reference proteome</keyword>
<organism evidence="1 2">
    <name type="scientific">Panagrolaimus superbus</name>
    <dbReference type="NCBI Taxonomy" id="310955"/>
    <lineage>
        <taxon>Eukaryota</taxon>
        <taxon>Metazoa</taxon>
        <taxon>Ecdysozoa</taxon>
        <taxon>Nematoda</taxon>
        <taxon>Chromadorea</taxon>
        <taxon>Rhabditida</taxon>
        <taxon>Tylenchina</taxon>
        <taxon>Panagrolaimomorpha</taxon>
        <taxon>Panagrolaimoidea</taxon>
        <taxon>Panagrolaimidae</taxon>
        <taxon>Panagrolaimus</taxon>
    </lineage>
</organism>
<name>A0A914ZB69_9BILA</name>
<reference evidence="2" key="1">
    <citation type="submission" date="2022-11" db="UniProtKB">
        <authorList>
            <consortium name="WormBaseParasite"/>
        </authorList>
    </citation>
    <scope>IDENTIFICATION</scope>
</reference>
<protein>
    <submittedName>
        <fullName evidence="2">Uncharacterized protein</fullName>
    </submittedName>
</protein>
<accession>A0A914ZB69</accession>
<dbReference type="AlphaFoldDB" id="A0A914ZB69"/>